<organism evidence="1 2">
    <name type="scientific">Nocardia colli</name>
    <dbReference type="NCBI Taxonomy" id="2545717"/>
    <lineage>
        <taxon>Bacteria</taxon>
        <taxon>Bacillati</taxon>
        <taxon>Actinomycetota</taxon>
        <taxon>Actinomycetes</taxon>
        <taxon>Mycobacteriales</taxon>
        <taxon>Nocardiaceae</taxon>
        <taxon>Nocardia</taxon>
    </lineage>
</organism>
<protein>
    <submittedName>
        <fullName evidence="1">Uncharacterized protein</fullName>
    </submittedName>
</protein>
<keyword evidence="2" id="KW-1185">Reference proteome</keyword>
<dbReference type="OrthoDB" id="4571332at2"/>
<dbReference type="EMBL" id="VXLC01000021">
    <property type="protein sequence ID" value="KAA8884450.1"/>
    <property type="molecule type" value="Genomic_DNA"/>
</dbReference>
<accession>A0A5N0E6V7</accession>
<gene>
    <name evidence="1" type="ORF">F3087_35075</name>
</gene>
<evidence type="ECO:0000313" key="1">
    <source>
        <dbReference type="EMBL" id="KAA8884450.1"/>
    </source>
</evidence>
<comment type="caution">
    <text evidence="1">The sequence shown here is derived from an EMBL/GenBank/DDBJ whole genome shotgun (WGS) entry which is preliminary data.</text>
</comment>
<sequence length="166" mass="17347">MNPDYPTLHLEYLYGPQWRDVAQIVERAAQLTPDERERLNTAAGNGLQDGLSTLSAGAGLSALFAGLGASSEDSQPAQIAADTAREFGRSRHIQIAGTIAGQAVSPTSGPGADDLGGLLKSLTSIGALVVVNRAVTAAALGDLVGRGKFTREVYDALMKPWTDTIR</sequence>
<dbReference type="Proteomes" id="UP000323876">
    <property type="component" value="Unassembled WGS sequence"/>
</dbReference>
<evidence type="ECO:0000313" key="2">
    <source>
        <dbReference type="Proteomes" id="UP000323876"/>
    </source>
</evidence>
<name>A0A5N0E6V7_9NOCA</name>
<dbReference type="AlphaFoldDB" id="A0A5N0E6V7"/>
<reference evidence="1 2" key="1">
    <citation type="submission" date="2019-09" db="EMBL/GenBank/DDBJ databases">
        <authorList>
            <person name="Wang X."/>
        </authorList>
    </citation>
    <scope>NUCLEOTIDE SEQUENCE [LARGE SCALE GENOMIC DNA]</scope>
    <source>
        <strain evidence="1 2">CICC 11023</strain>
    </source>
</reference>
<proteinExistence type="predicted"/>